<feature type="compositionally biased region" description="Basic and acidic residues" evidence="1">
    <location>
        <begin position="181"/>
        <end position="201"/>
    </location>
</feature>
<evidence type="ECO:0000313" key="4">
    <source>
        <dbReference type="Proteomes" id="UP000751190"/>
    </source>
</evidence>
<comment type="caution">
    <text evidence="3">The sequence shown here is derived from an EMBL/GenBank/DDBJ whole genome shotgun (WGS) entry which is preliminary data.</text>
</comment>
<evidence type="ECO:0000256" key="1">
    <source>
        <dbReference type="SAM" id="MobiDB-lite"/>
    </source>
</evidence>
<sequence length="273" mass="27311">MAAAGEEVVKLVFLCVPGDGAGRRPRKGMVPLVAGESWAQFETRVARRLQLRAGAPAGVYAWDGGPRISSVEGLLDVDEGRTLVVLDADGNDNIAAAANAAGASAALAAAAGGGARAGRAGATDGVAHAYRPSSACGSSVRARPAAESTGGSHASAGTDSGAAIVGAGCVTIHVSPADGAAEAKRATRARRAADGGRRRESGGAGSTRAERAAAARTAPLSVRRVALLAAVVTFLGTFSLWMTSMRGAHVLERIRERSARPGGGFVRAPVTVP</sequence>
<name>A0A8J5X7I8_DIALT</name>
<proteinExistence type="predicted"/>
<dbReference type="AlphaFoldDB" id="A0A8J5X7I8"/>
<feature type="transmembrane region" description="Helical" evidence="2">
    <location>
        <begin position="225"/>
        <end position="243"/>
    </location>
</feature>
<keyword evidence="2" id="KW-1133">Transmembrane helix</keyword>
<evidence type="ECO:0000256" key="2">
    <source>
        <dbReference type="SAM" id="Phobius"/>
    </source>
</evidence>
<keyword evidence="2" id="KW-0812">Transmembrane</keyword>
<dbReference type="Proteomes" id="UP000751190">
    <property type="component" value="Unassembled WGS sequence"/>
</dbReference>
<gene>
    <name evidence="3" type="ORF">KFE25_013228</name>
</gene>
<accession>A0A8J5X7I8</accession>
<reference evidence="3" key="1">
    <citation type="submission" date="2021-05" db="EMBL/GenBank/DDBJ databases">
        <title>The genome of the haptophyte Pavlova lutheri (Diacronema luteri, Pavlovales) - a model for lipid biosynthesis in eukaryotic algae.</title>
        <authorList>
            <person name="Hulatt C.J."/>
            <person name="Posewitz M.C."/>
        </authorList>
    </citation>
    <scope>NUCLEOTIDE SEQUENCE</scope>
    <source>
        <strain evidence="3">NIVA-4/92</strain>
    </source>
</reference>
<dbReference type="EMBL" id="JAGTXO010000064">
    <property type="protein sequence ID" value="KAG8457722.1"/>
    <property type="molecule type" value="Genomic_DNA"/>
</dbReference>
<keyword evidence="4" id="KW-1185">Reference proteome</keyword>
<keyword evidence="2" id="KW-0472">Membrane</keyword>
<feature type="region of interest" description="Disordered" evidence="1">
    <location>
        <begin position="180"/>
        <end position="210"/>
    </location>
</feature>
<protein>
    <submittedName>
        <fullName evidence="3">Uncharacterized protein</fullName>
    </submittedName>
</protein>
<evidence type="ECO:0000313" key="3">
    <source>
        <dbReference type="EMBL" id="KAG8457722.1"/>
    </source>
</evidence>
<feature type="region of interest" description="Disordered" evidence="1">
    <location>
        <begin position="131"/>
        <end position="157"/>
    </location>
</feature>
<organism evidence="3 4">
    <name type="scientific">Diacronema lutheri</name>
    <name type="common">Unicellular marine alga</name>
    <name type="synonym">Monochrysis lutheri</name>
    <dbReference type="NCBI Taxonomy" id="2081491"/>
    <lineage>
        <taxon>Eukaryota</taxon>
        <taxon>Haptista</taxon>
        <taxon>Haptophyta</taxon>
        <taxon>Pavlovophyceae</taxon>
        <taxon>Pavlovales</taxon>
        <taxon>Pavlovaceae</taxon>
        <taxon>Diacronema</taxon>
    </lineage>
</organism>